<evidence type="ECO:0000313" key="1">
    <source>
        <dbReference type="EMBL" id="TCT13689.1"/>
    </source>
</evidence>
<gene>
    <name evidence="1" type="ORF">EDC22_101560</name>
</gene>
<dbReference type="PANTHER" id="PTHR33986:SF15">
    <property type="entry name" value="MITOCHONDRIAL FISSION PROTEIN ELM1"/>
    <property type="match status" value="1"/>
</dbReference>
<evidence type="ECO:0008006" key="3">
    <source>
        <dbReference type="Google" id="ProtNLM"/>
    </source>
</evidence>
<protein>
    <recommendedName>
        <fullName evidence="3">Mitochondrial fission protein ELM1</fullName>
    </recommendedName>
</protein>
<dbReference type="EMBL" id="SMAK01000001">
    <property type="protein sequence ID" value="TCT13689.1"/>
    <property type="molecule type" value="Genomic_DNA"/>
</dbReference>
<name>A0A4V2V029_9HYPH</name>
<proteinExistence type="predicted"/>
<dbReference type="RefSeq" id="WP_245499591.1">
    <property type="nucleotide sequence ID" value="NZ_SMAK01000001.1"/>
</dbReference>
<dbReference type="Pfam" id="PF06258">
    <property type="entry name" value="Mito_fiss_Elm1"/>
    <property type="match status" value="1"/>
</dbReference>
<dbReference type="InterPro" id="IPR009367">
    <property type="entry name" value="Elm1-like"/>
</dbReference>
<evidence type="ECO:0000313" key="2">
    <source>
        <dbReference type="Proteomes" id="UP000295678"/>
    </source>
</evidence>
<reference evidence="1 2" key="1">
    <citation type="submission" date="2019-03" db="EMBL/GenBank/DDBJ databases">
        <title>Genomic Encyclopedia of Type Strains, Phase IV (KMG-IV): sequencing the most valuable type-strain genomes for metagenomic binning, comparative biology and taxonomic classification.</title>
        <authorList>
            <person name="Goeker M."/>
        </authorList>
    </citation>
    <scope>NUCLEOTIDE SEQUENCE [LARGE SCALE GENOMIC DNA]</scope>
    <source>
        <strain evidence="1 2">DSM 19345</strain>
    </source>
</reference>
<dbReference type="AlphaFoldDB" id="A0A4V2V029"/>
<dbReference type="PANTHER" id="PTHR33986">
    <property type="entry name" value="OS02G0535700 PROTEIN"/>
    <property type="match status" value="1"/>
</dbReference>
<organism evidence="1 2">
    <name type="scientific">Tepidamorphus gemmatus</name>
    <dbReference type="NCBI Taxonomy" id="747076"/>
    <lineage>
        <taxon>Bacteria</taxon>
        <taxon>Pseudomonadati</taxon>
        <taxon>Pseudomonadota</taxon>
        <taxon>Alphaproteobacteria</taxon>
        <taxon>Hyphomicrobiales</taxon>
        <taxon>Tepidamorphaceae</taxon>
        <taxon>Tepidamorphus</taxon>
    </lineage>
</organism>
<accession>A0A4V2V029</accession>
<sequence>MSATHSVIDPSQLTGWSLTAGGAGHEVQCLGVLEALGIEPVAKRVAPSKLFRATAPWGPAAPHPNVRPPWPDILVVSGRQSIPYARMIRRRSKGRTITVVLQSPGLSPRNFDLVWVPEHDRLRGDNVLVTLTSPHRLTHARLAAEAKAHANDVDGLPRPLVTVLVGGASAAYTFTSREAEALAADLRGFADRHGCSLLVTPSRRTGQGKIALLRQALAGTPGVVWDTTGENPYFAYMGLADAFIVTCDSVNMLGEAAFTGKPIYAYRLPGGTAKFDRFQEALAQHGAVRWFDGGLESWTYRPLDATREIADAVRELIAVRIRHDQIMV</sequence>
<comment type="caution">
    <text evidence="1">The sequence shown here is derived from an EMBL/GenBank/DDBJ whole genome shotgun (WGS) entry which is preliminary data.</text>
</comment>
<dbReference type="Proteomes" id="UP000295678">
    <property type="component" value="Unassembled WGS sequence"/>
</dbReference>
<keyword evidence="2" id="KW-1185">Reference proteome</keyword>